<dbReference type="AlphaFoldDB" id="X1PMU0"/>
<sequence>QTLLKSNTVQVPSGKPAGASDGVPGTGYTERFKKP</sequence>
<comment type="caution">
    <text evidence="2">The sequence shown here is derived from an EMBL/GenBank/DDBJ whole genome shotgun (WGS) entry which is preliminary data.</text>
</comment>
<organism evidence="2">
    <name type="scientific">marine sediment metagenome</name>
    <dbReference type="NCBI Taxonomy" id="412755"/>
    <lineage>
        <taxon>unclassified sequences</taxon>
        <taxon>metagenomes</taxon>
        <taxon>ecological metagenomes</taxon>
    </lineage>
</organism>
<feature type="compositionally biased region" description="Polar residues" evidence="1">
    <location>
        <begin position="1"/>
        <end position="11"/>
    </location>
</feature>
<gene>
    <name evidence="2" type="ORF">S06H3_53599</name>
</gene>
<evidence type="ECO:0000256" key="1">
    <source>
        <dbReference type="SAM" id="MobiDB-lite"/>
    </source>
</evidence>
<evidence type="ECO:0000313" key="2">
    <source>
        <dbReference type="EMBL" id="GAI57572.1"/>
    </source>
</evidence>
<protein>
    <submittedName>
        <fullName evidence="2">Uncharacterized protein</fullName>
    </submittedName>
</protein>
<feature type="region of interest" description="Disordered" evidence="1">
    <location>
        <begin position="1"/>
        <end position="35"/>
    </location>
</feature>
<dbReference type="EMBL" id="BARV01034191">
    <property type="protein sequence ID" value="GAI57572.1"/>
    <property type="molecule type" value="Genomic_DNA"/>
</dbReference>
<reference evidence="2" key="1">
    <citation type="journal article" date="2014" name="Front. Microbiol.">
        <title>High frequency of phylogenetically diverse reductive dehalogenase-homologous genes in deep subseafloor sedimentary metagenomes.</title>
        <authorList>
            <person name="Kawai M."/>
            <person name="Futagami T."/>
            <person name="Toyoda A."/>
            <person name="Takaki Y."/>
            <person name="Nishi S."/>
            <person name="Hori S."/>
            <person name="Arai W."/>
            <person name="Tsubouchi T."/>
            <person name="Morono Y."/>
            <person name="Uchiyama I."/>
            <person name="Ito T."/>
            <person name="Fujiyama A."/>
            <person name="Inagaki F."/>
            <person name="Takami H."/>
        </authorList>
    </citation>
    <scope>NUCLEOTIDE SEQUENCE</scope>
    <source>
        <strain evidence="2">Expedition CK06-06</strain>
    </source>
</reference>
<feature type="non-terminal residue" evidence="2">
    <location>
        <position position="1"/>
    </location>
</feature>
<accession>X1PMU0</accession>
<name>X1PMU0_9ZZZZ</name>
<proteinExistence type="predicted"/>